<name>A0A9W6XVA3_9STRA</name>
<keyword evidence="3" id="KW-1185">Reference proteome</keyword>
<feature type="compositionally biased region" description="Low complexity" evidence="1">
    <location>
        <begin position="17"/>
        <end position="30"/>
    </location>
</feature>
<feature type="compositionally biased region" description="Polar residues" evidence="1">
    <location>
        <begin position="56"/>
        <end position="71"/>
    </location>
</feature>
<organism evidence="2 3">
    <name type="scientific">Phytophthora fragariaefolia</name>
    <dbReference type="NCBI Taxonomy" id="1490495"/>
    <lineage>
        <taxon>Eukaryota</taxon>
        <taxon>Sar</taxon>
        <taxon>Stramenopiles</taxon>
        <taxon>Oomycota</taxon>
        <taxon>Peronosporomycetes</taxon>
        <taxon>Peronosporales</taxon>
        <taxon>Peronosporaceae</taxon>
        <taxon>Phytophthora</taxon>
    </lineage>
</organism>
<protein>
    <submittedName>
        <fullName evidence="2">Unnamed protein product</fullName>
    </submittedName>
</protein>
<proteinExistence type="predicted"/>
<dbReference type="EMBL" id="BSXT01002208">
    <property type="protein sequence ID" value="GMF47800.1"/>
    <property type="molecule type" value="Genomic_DNA"/>
</dbReference>
<evidence type="ECO:0000313" key="3">
    <source>
        <dbReference type="Proteomes" id="UP001165121"/>
    </source>
</evidence>
<evidence type="ECO:0000313" key="2">
    <source>
        <dbReference type="EMBL" id="GMF47800.1"/>
    </source>
</evidence>
<reference evidence="2" key="1">
    <citation type="submission" date="2023-04" db="EMBL/GenBank/DDBJ databases">
        <title>Phytophthora fragariaefolia NBRC 109709.</title>
        <authorList>
            <person name="Ichikawa N."/>
            <person name="Sato H."/>
            <person name="Tonouchi N."/>
        </authorList>
    </citation>
    <scope>NUCLEOTIDE SEQUENCE</scope>
    <source>
        <strain evidence="2">NBRC 109709</strain>
    </source>
</reference>
<evidence type="ECO:0000256" key="1">
    <source>
        <dbReference type="SAM" id="MobiDB-lite"/>
    </source>
</evidence>
<feature type="region of interest" description="Disordered" evidence="1">
    <location>
        <begin position="1"/>
        <end position="71"/>
    </location>
</feature>
<dbReference type="AlphaFoldDB" id="A0A9W6XVA3"/>
<gene>
    <name evidence="2" type="ORF">Pfra01_001819900</name>
</gene>
<dbReference type="Proteomes" id="UP001165121">
    <property type="component" value="Unassembled WGS sequence"/>
</dbReference>
<sequence>MFRACASAPVFEMQQDSSESYTSTRGSSHSDITLLEGETKVPHAPLEIHSAWTPPELSTSNGAFSPTSQEATLKPSLHLVLGYRP</sequence>
<comment type="caution">
    <text evidence="2">The sequence shown here is derived from an EMBL/GenBank/DDBJ whole genome shotgun (WGS) entry which is preliminary data.</text>
</comment>
<accession>A0A9W6XVA3</accession>